<evidence type="ECO:0000313" key="2">
    <source>
        <dbReference type="Proteomes" id="UP000326678"/>
    </source>
</evidence>
<dbReference type="EMBL" id="CP045226">
    <property type="protein sequence ID" value="QFS46792.1"/>
    <property type="molecule type" value="Genomic_DNA"/>
</dbReference>
<keyword evidence="2" id="KW-1185">Reference proteome</keyword>
<dbReference type="KEGG" id="nsh:GXM_04273"/>
<dbReference type="AlphaFoldDB" id="A0A5P8W2A8"/>
<reference evidence="1 2" key="1">
    <citation type="submission" date="2019-10" db="EMBL/GenBank/DDBJ databases">
        <title>Genomic and transcriptomic insights into the perfect genentic adaptation of a filamentous nitrogen-fixing cyanobacterium to rice fields.</title>
        <authorList>
            <person name="Chen Z."/>
        </authorList>
    </citation>
    <scope>NUCLEOTIDE SEQUENCE [LARGE SCALE GENOMIC DNA]</scope>
    <source>
        <strain evidence="1">CCNUC1</strain>
    </source>
</reference>
<proteinExistence type="predicted"/>
<gene>
    <name evidence="1" type="ORF">GXM_04273</name>
</gene>
<protein>
    <submittedName>
        <fullName evidence="1">Uncharacterized protein</fullName>
    </submittedName>
</protein>
<evidence type="ECO:0000313" key="1">
    <source>
        <dbReference type="EMBL" id="QFS46792.1"/>
    </source>
</evidence>
<sequence length="52" mass="5891">MYKNRDAKITPGKTQPIMGTKIEDKYEVLAKIEGKKEAAIVKVPIESHYNSK</sequence>
<accession>A0A5P8W2A8</accession>
<dbReference type="Proteomes" id="UP000326678">
    <property type="component" value="Chromosome Gxm1"/>
</dbReference>
<organism evidence="1 2">
    <name type="scientific">Nostoc sphaeroides CCNUC1</name>
    <dbReference type="NCBI Taxonomy" id="2653204"/>
    <lineage>
        <taxon>Bacteria</taxon>
        <taxon>Bacillati</taxon>
        <taxon>Cyanobacteriota</taxon>
        <taxon>Cyanophyceae</taxon>
        <taxon>Nostocales</taxon>
        <taxon>Nostocaceae</taxon>
        <taxon>Nostoc</taxon>
    </lineage>
</organism>
<name>A0A5P8W2A8_9NOSO</name>